<protein>
    <submittedName>
        <fullName evidence="1">Uncharacterized protein</fullName>
    </submittedName>
</protein>
<proteinExistence type="predicted"/>
<accession>A0A7J5GA73</accession>
<evidence type="ECO:0000313" key="2">
    <source>
        <dbReference type="Proteomes" id="UP000470332"/>
    </source>
</evidence>
<sequence>MSKNIKEWLESRVNVIIERQEKDIEKYTDCFNEDYDYFFRWYAEAMYKSQMEYKELCALRSIIKESGIDEIEKAIETRRYNLEHDLLECSLKCRSTSEAMNVAHVWMIEEKQDLRNMYCRFLSEIAEGKKIEG</sequence>
<comment type="caution">
    <text evidence="1">The sequence shown here is derived from an EMBL/GenBank/DDBJ whole genome shotgun (WGS) entry which is preliminary data.</text>
</comment>
<dbReference type="Proteomes" id="UP000470332">
    <property type="component" value="Unassembled WGS sequence"/>
</dbReference>
<evidence type="ECO:0000313" key="1">
    <source>
        <dbReference type="EMBL" id="KAB3866067.1"/>
    </source>
</evidence>
<gene>
    <name evidence="1" type="ORF">GAS37_02770</name>
</gene>
<organism evidence="1 2">
    <name type="scientific">Phocaeicola vulgatus</name>
    <name type="common">Bacteroides vulgatus</name>
    <dbReference type="NCBI Taxonomy" id="821"/>
    <lineage>
        <taxon>Bacteria</taxon>
        <taxon>Pseudomonadati</taxon>
        <taxon>Bacteroidota</taxon>
        <taxon>Bacteroidia</taxon>
        <taxon>Bacteroidales</taxon>
        <taxon>Bacteroidaceae</taxon>
        <taxon>Phocaeicola</taxon>
    </lineage>
</organism>
<reference evidence="1 2" key="1">
    <citation type="journal article" date="2019" name="Nat. Med.">
        <title>A library of human gut bacterial isolates paired with longitudinal multiomics data enables mechanistic microbiome research.</title>
        <authorList>
            <person name="Poyet M."/>
            <person name="Groussin M."/>
            <person name="Gibbons S.M."/>
            <person name="Avila-Pacheco J."/>
            <person name="Jiang X."/>
            <person name="Kearney S.M."/>
            <person name="Perrotta A.R."/>
            <person name="Berdy B."/>
            <person name="Zhao S."/>
            <person name="Lieberman T.D."/>
            <person name="Swanson P.K."/>
            <person name="Smith M."/>
            <person name="Roesemann S."/>
            <person name="Alexander J.E."/>
            <person name="Rich S.A."/>
            <person name="Livny J."/>
            <person name="Vlamakis H."/>
            <person name="Clish C."/>
            <person name="Bullock K."/>
            <person name="Deik A."/>
            <person name="Scott J."/>
            <person name="Pierce K.A."/>
            <person name="Xavier R.J."/>
            <person name="Alm E.J."/>
        </authorList>
    </citation>
    <scope>NUCLEOTIDE SEQUENCE [LARGE SCALE GENOMIC DNA]</scope>
    <source>
        <strain evidence="1 2">BIOML-A9</strain>
    </source>
</reference>
<dbReference type="AlphaFoldDB" id="A0A7J5GA73"/>
<name>A0A7J5GA73_PHOVU</name>
<dbReference type="EMBL" id="WCXA01000004">
    <property type="protein sequence ID" value="KAB3866067.1"/>
    <property type="molecule type" value="Genomic_DNA"/>
</dbReference>